<name>I0IAZ9_PHYMF</name>
<evidence type="ECO:0000313" key="1">
    <source>
        <dbReference type="EMBL" id="BAM02437.1"/>
    </source>
</evidence>
<reference evidence="1 2" key="1">
    <citation type="submission" date="2012-02" db="EMBL/GenBank/DDBJ databases">
        <title>Complete genome sequence of Phycisphaera mikurensis NBRC 102666.</title>
        <authorList>
            <person name="Ankai A."/>
            <person name="Hosoyama A."/>
            <person name="Terui Y."/>
            <person name="Sekine M."/>
            <person name="Fukai R."/>
            <person name="Kato Y."/>
            <person name="Nakamura S."/>
            <person name="Yamada-Narita S."/>
            <person name="Kawakoshi A."/>
            <person name="Fukunaga Y."/>
            <person name="Yamazaki S."/>
            <person name="Fujita N."/>
        </authorList>
    </citation>
    <scope>NUCLEOTIDE SEQUENCE [LARGE SCALE GENOMIC DNA]</scope>
    <source>
        <strain evidence="2">NBRC 102666 / KCTC 22515 / FYK2301M01</strain>
    </source>
</reference>
<dbReference type="RefSeq" id="WP_014435657.1">
    <property type="nucleotide sequence ID" value="NC_017080.1"/>
</dbReference>
<proteinExistence type="predicted"/>
<gene>
    <name evidence="1" type="ordered locus">PSMK_02780</name>
</gene>
<dbReference type="Proteomes" id="UP000007881">
    <property type="component" value="Chromosome"/>
</dbReference>
<dbReference type="STRING" id="1142394.PSMK_02780"/>
<sequence>MDPFDHRDPQQVLETLGPTAPIVLREAMDAGLHRYRFSRERDPDAAPDYSDATRANMLVDRMYPVMSALVAVADPEGRHLCTHRTANQRALELYSGLFLMAKLKRTKDRLRQADPGEFPELEDDVDVELFDPGMPQNVPTGRVLRQRTPGGFHAYRQLPLGNVPPASIPDDGRDRLCLIAGFDLDLAEDQIERPRLGLYGRREPIWTVPLPELPVDAIAAIHPALADRVGELRRMRGA</sequence>
<dbReference type="AlphaFoldDB" id="I0IAZ9"/>
<protein>
    <submittedName>
        <fullName evidence="1">Uncharacterized protein</fullName>
    </submittedName>
</protein>
<dbReference type="EMBL" id="AP012338">
    <property type="protein sequence ID" value="BAM02437.1"/>
    <property type="molecule type" value="Genomic_DNA"/>
</dbReference>
<organism evidence="1 2">
    <name type="scientific">Phycisphaera mikurensis (strain NBRC 102666 / KCTC 22515 / FYK2301M01)</name>
    <dbReference type="NCBI Taxonomy" id="1142394"/>
    <lineage>
        <taxon>Bacteria</taxon>
        <taxon>Pseudomonadati</taxon>
        <taxon>Planctomycetota</taxon>
        <taxon>Phycisphaerae</taxon>
        <taxon>Phycisphaerales</taxon>
        <taxon>Phycisphaeraceae</taxon>
        <taxon>Phycisphaera</taxon>
    </lineage>
</organism>
<dbReference type="KEGG" id="phm:PSMK_02780"/>
<accession>I0IAZ9</accession>
<dbReference type="HOGENOM" id="CLU_1165010_0_0_0"/>
<keyword evidence="2" id="KW-1185">Reference proteome</keyword>
<evidence type="ECO:0000313" key="2">
    <source>
        <dbReference type="Proteomes" id="UP000007881"/>
    </source>
</evidence>